<feature type="chain" id="PRO_5017013311" evidence="3">
    <location>
        <begin position="21"/>
        <end position="246"/>
    </location>
</feature>
<proteinExistence type="inferred from homology"/>
<feature type="signal peptide" evidence="3">
    <location>
        <begin position="1"/>
        <end position="20"/>
    </location>
</feature>
<protein>
    <submittedName>
        <fullName evidence="4">Type IV secretion system protein VirB9</fullName>
    </submittedName>
</protein>
<dbReference type="AlphaFoldDB" id="A0A344J652"/>
<keyword evidence="5" id="KW-1185">Reference proteome</keyword>
<evidence type="ECO:0000313" key="4">
    <source>
        <dbReference type="EMBL" id="AXA84512.1"/>
    </source>
</evidence>
<evidence type="ECO:0000256" key="1">
    <source>
        <dbReference type="ARBA" id="ARBA00006135"/>
    </source>
</evidence>
<dbReference type="Gene3D" id="2.60.40.2500">
    <property type="match status" value="1"/>
</dbReference>
<evidence type="ECO:0000313" key="5">
    <source>
        <dbReference type="Proteomes" id="UP000251842"/>
    </source>
</evidence>
<gene>
    <name evidence="4" type="ORF">DCD74_07275</name>
</gene>
<dbReference type="Pfam" id="PF03524">
    <property type="entry name" value="CagX"/>
    <property type="match status" value="1"/>
</dbReference>
<dbReference type="InterPro" id="IPR038161">
    <property type="entry name" value="VirB9/CagX/TrbG_C_sf"/>
</dbReference>
<dbReference type="Proteomes" id="UP000251842">
    <property type="component" value="Chromosome"/>
</dbReference>
<dbReference type="RefSeq" id="WP_112926725.1">
    <property type="nucleotide sequence ID" value="NZ_CP029556.1"/>
</dbReference>
<dbReference type="KEGG" id="lue:DCD74_07275"/>
<comment type="similarity">
    <text evidence="1">Belongs to the TrbG/VirB9 family.</text>
</comment>
<organism evidence="4 5">
    <name type="scientific">Solilutibacter oculi</name>
    <dbReference type="NCBI Taxonomy" id="2698682"/>
    <lineage>
        <taxon>Bacteria</taxon>
        <taxon>Pseudomonadati</taxon>
        <taxon>Pseudomonadota</taxon>
        <taxon>Gammaproteobacteria</taxon>
        <taxon>Lysobacterales</taxon>
        <taxon>Lysobacteraceae</taxon>
        <taxon>Solilutibacter</taxon>
    </lineage>
</organism>
<dbReference type="InterPro" id="IPR010258">
    <property type="entry name" value="Conjugal_tfr_TrbG/VirB9/CagX"/>
</dbReference>
<sequence>MRMLLTLAVLLMLQAGAAHAQVMKKYRYVSDGIYPIRTGLGLTTMIELSPSENVQDYSLGFTSAWDVSRRGNVFYLRPKSVDADTNMVVRTETHAYIFELKVVASDWRELDQAKASGVNYKVVFQYPGDTRFTQAAKDKPAEAGQGLQPGRGYHFDYEYATRSRAAWLIPVHVYDDGRFTYIELGDMRGQPTGNFPAVYARERERSEEFTLNTTVQGNTIVVHGVYPYLLMRQGGNVIGLRRGGAK</sequence>
<dbReference type="OrthoDB" id="5357875at2"/>
<dbReference type="CDD" id="cd06911">
    <property type="entry name" value="VirB9_CagX_TrbG"/>
    <property type="match status" value="1"/>
</dbReference>
<evidence type="ECO:0000256" key="3">
    <source>
        <dbReference type="SAM" id="SignalP"/>
    </source>
</evidence>
<accession>A0A344J652</accession>
<reference evidence="5" key="1">
    <citation type="submission" date="2018-05" db="EMBL/GenBank/DDBJ databases">
        <title>Luteimonas pekinense sp. nov., isolated from human Meibomian gland secretions, Beijing, China.</title>
        <authorList>
            <person name="Wen T."/>
            <person name="Bai H."/>
            <person name="Lv H."/>
        </authorList>
    </citation>
    <scope>NUCLEOTIDE SEQUENCE [LARGE SCALE GENOMIC DNA]</scope>
    <source>
        <strain evidence="5">83-4</strain>
    </source>
</reference>
<name>A0A344J652_9GAMM</name>
<evidence type="ECO:0000256" key="2">
    <source>
        <dbReference type="ARBA" id="ARBA00022729"/>
    </source>
</evidence>
<dbReference type="EMBL" id="CP029556">
    <property type="protein sequence ID" value="AXA84512.1"/>
    <property type="molecule type" value="Genomic_DNA"/>
</dbReference>
<keyword evidence="2 3" id="KW-0732">Signal</keyword>
<dbReference type="InterPro" id="IPR033645">
    <property type="entry name" value="VirB9/CagX/TrbG_C"/>
</dbReference>